<dbReference type="Pfam" id="PF10708">
    <property type="entry name" value="DUF2510"/>
    <property type="match status" value="1"/>
</dbReference>
<feature type="region of interest" description="Disordered" evidence="1">
    <location>
        <begin position="38"/>
        <end position="76"/>
    </location>
</feature>
<gene>
    <name evidence="4" type="ORF">RM780_03245</name>
</gene>
<dbReference type="InterPro" id="IPR018929">
    <property type="entry name" value="DUF2510"/>
</dbReference>
<dbReference type="EMBL" id="JAVREN010000003">
    <property type="protein sequence ID" value="MDT0305978.1"/>
    <property type="molecule type" value="Genomic_DNA"/>
</dbReference>
<evidence type="ECO:0000256" key="2">
    <source>
        <dbReference type="SAM" id="Phobius"/>
    </source>
</evidence>
<evidence type="ECO:0000313" key="4">
    <source>
        <dbReference type="EMBL" id="MDT0305978.1"/>
    </source>
</evidence>
<reference evidence="5" key="1">
    <citation type="submission" date="2023-07" db="EMBL/GenBank/DDBJ databases">
        <title>30 novel species of actinomycetes from the DSMZ collection.</title>
        <authorList>
            <person name="Nouioui I."/>
        </authorList>
    </citation>
    <scope>NUCLEOTIDE SEQUENCE [LARGE SCALE GENOMIC DNA]</scope>
    <source>
        <strain evidence="5">DSM 44917</strain>
    </source>
</reference>
<feature type="compositionally biased region" description="Basic and acidic residues" evidence="1">
    <location>
        <begin position="108"/>
        <end position="117"/>
    </location>
</feature>
<keyword evidence="2" id="KW-0812">Transmembrane</keyword>
<feature type="compositionally biased region" description="Pro residues" evidence="1">
    <location>
        <begin position="64"/>
        <end position="74"/>
    </location>
</feature>
<evidence type="ECO:0000259" key="3">
    <source>
        <dbReference type="Pfam" id="PF10708"/>
    </source>
</evidence>
<dbReference type="Proteomes" id="UP001183388">
    <property type="component" value="Unassembled WGS sequence"/>
</dbReference>
<keyword evidence="2" id="KW-0472">Membrane</keyword>
<comment type="caution">
    <text evidence="4">The sequence shown here is derived from an EMBL/GenBank/DDBJ whole genome shotgun (WGS) entry which is preliminary data.</text>
</comment>
<feature type="compositionally biased region" description="Low complexity" evidence="1">
    <location>
        <begin position="38"/>
        <end position="63"/>
    </location>
</feature>
<feature type="transmembrane region" description="Helical" evidence="2">
    <location>
        <begin position="82"/>
        <end position="106"/>
    </location>
</feature>
<feature type="region of interest" description="Disordered" evidence="1">
    <location>
        <begin position="108"/>
        <end position="161"/>
    </location>
</feature>
<organism evidence="4 5">
    <name type="scientific">Streptomyces boetiae</name>
    <dbReference type="NCBI Taxonomy" id="3075541"/>
    <lineage>
        <taxon>Bacteria</taxon>
        <taxon>Bacillati</taxon>
        <taxon>Actinomycetota</taxon>
        <taxon>Actinomycetes</taxon>
        <taxon>Kitasatosporales</taxon>
        <taxon>Streptomycetaceae</taxon>
        <taxon>Streptomyces</taxon>
    </lineage>
</organism>
<sequence length="331" mass="32872">MSLTTPPGWYPDPVGPADGLAAERYWDGTAWTGHTRTAAPGAARAATLPDAGAWPHAPGSPASPYAPAPAPPPRLSGGRRRALVAGLVAVAVLLAAVMAGGLILLAGDGDRDARDRAGSGPTDAAAESGPDGQAPREREDPEDPGDGMPTPGESGPAGREPLTAARAGGVALPVPGGWRESALPGGVAVLAGSYPCPAQPALDCVNGSAFLTVIPGLGSVPPEEYARGDLAANEAESYDATAYGSLTGRRQILAETVTVAGRPGYRVRSRVETGSGVAAFVESVAFPAPDGSGDLMLLRLGLDEGSGPTTADLDRIVAGAGAVSAGPGTEV</sequence>
<accession>A0ABU2L412</accession>
<dbReference type="RefSeq" id="WP_311628890.1">
    <property type="nucleotide sequence ID" value="NZ_JAVREN010000003.1"/>
</dbReference>
<evidence type="ECO:0000256" key="1">
    <source>
        <dbReference type="SAM" id="MobiDB-lite"/>
    </source>
</evidence>
<feature type="domain" description="DUF2510" evidence="3">
    <location>
        <begin position="7"/>
        <end position="43"/>
    </location>
</feature>
<evidence type="ECO:0000313" key="5">
    <source>
        <dbReference type="Proteomes" id="UP001183388"/>
    </source>
</evidence>
<keyword evidence="2" id="KW-1133">Transmembrane helix</keyword>
<proteinExistence type="predicted"/>
<name>A0ABU2L412_9ACTN</name>
<protein>
    <submittedName>
        <fullName evidence="4">DUF2510 domain-containing protein</fullName>
    </submittedName>
</protein>
<keyword evidence="5" id="KW-1185">Reference proteome</keyword>